<proteinExistence type="predicted"/>
<dbReference type="RefSeq" id="WP_344924092.1">
    <property type="nucleotide sequence ID" value="NZ_BAAAYK010000015.1"/>
</dbReference>
<name>A0ABP6RJS9_9PSEU</name>
<dbReference type="InterPro" id="IPR036390">
    <property type="entry name" value="WH_DNA-bd_sf"/>
</dbReference>
<feature type="domain" description="HTH marR-type" evidence="2">
    <location>
        <begin position="1"/>
        <end position="41"/>
    </location>
</feature>
<evidence type="ECO:0000313" key="3">
    <source>
        <dbReference type="EMBL" id="GAA3353377.1"/>
    </source>
</evidence>
<dbReference type="SUPFAM" id="SSF46785">
    <property type="entry name" value="Winged helix' DNA-binding domain"/>
    <property type="match status" value="1"/>
</dbReference>
<organism evidence="3 4">
    <name type="scientific">Saccharopolyspora gregorii</name>
    <dbReference type="NCBI Taxonomy" id="33914"/>
    <lineage>
        <taxon>Bacteria</taxon>
        <taxon>Bacillati</taxon>
        <taxon>Actinomycetota</taxon>
        <taxon>Actinomycetes</taxon>
        <taxon>Pseudonocardiales</taxon>
        <taxon>Pseudonocardiaceae</taxon>
        <taxon>Saccharopolyspora</taxon>
    </lineage>
</organism>
<keyword evidence="4" id="KW-1185">Reference proteome</keyword>
<feature type="region of interest" description="Disordered" evidence="1">
    <location>
        <begin position="1"/>
        <end position="52"/>
    </location>
</feature>
<dbReference type="Pfam" id="PF12802">
    <property type="entry name" value="MarR_2"/>
    <property type="match status" value="1"/>
</dbReference>
<dbReference type="Gene3D" id="1.10.10.10">
    <property type="entry name" value="Winged helix-like DNA-binding domain superfamily/Winged helix DNA-binding domain"/>
    <property type="match status" value="1"/>
</dbReference>
<reference evidence="4" key="1">
    <citation type="journal article" date="2019" name="Int. J. Syst. Evol. Microbiol.">
        <title>The Global Catalogue of Microorganisms (GCM) 10K type strain sequencing project: providing services to taxonomists for standard genome sequencing and annotation.</title>
        <authorList>
            <consortium name="The Broad Institute Genomics Platform"/>
            <consortium name="The Broad Institute Genome Sequencing Center for Infectious Disease"/>
            <person name="Wu L."/>
            <person name="Ma J."/>
        </authorList>
    </citation>
    <scope>NUCLEOTIDE SEQUENCE [LARGE SCALE GENOMIC DNA]</scope>
    <source>
        <strain evidence="4">JCM 9687</strain>
    </source>
</reference>
<dbReference type="Proteomes" id="UP001500483">
    <property type="component" value="Unassembled WGS sequence"/>
</dbReference>
<feature type="compositionally biased region" description="Basic and acidic residues" evidence="1">
    <location>
        <begin position="20"/>
        <end position="41"/>
    </location>
</feature>
<evidence type="ECO:0000313" key="4">
    <source>
        <dbReference type="Proteomes" id="UP001500483"/>
    </source>
</evidence>
<evidence type="ECO:0000256" key="1">
    <source>
        <dbReference type="SAM" id="MobiDB-lite"/>
    </source>
</evidence>
<comment type="caution">
    <text evidence="3">The sequence shown here is derived from an EMBL/GenBank/DDBJ whole genome shotgun (WGS) entry which is preliminary data.</text>
</comment>
<protein>
    <recommendedName>
        <fullName evidence="2">HTH marR-type domain-containing protein</fullName>
    </recommendedName>
</protein>
<accession>A0ABP6RJS9</accession>
<gene>
    <name evidence="3" type="ORF">GCM10020366_06440</name>
</gene>
<sequence length="52" mass="5797">MTPGRLNEITVASGAATTKRLRELTERGLLERTTDQRDRRSARCGSPPRARS</sequence>
<dbReference type="EMBL" id="BAAAYK010000015">
    <property type="protein sequence ID" value="GAA3353377.1"/>
    <property type="molecule type" value="Genomic_DNA"/>
</dbReference>
<dbReference type="InterPro" id="IPR036388">
    <property type="entry name" value="WH-like_DNA-bd_sf"/>
</dbReference>
<evidence type="ECO:0000259" key="2">
    <source>
        <dbReference type="Pfam" id="PF12802"/>
    </source>
</evidence>
<dbReference type="InterPro" id="IPR000835">
    <property type="entry name" value="HTH_MarR-typ"/>
</dbReference>